<dbReference type="SMART" id="SM00969">
    <property type="entry name" value="SOCS_box"/>
    <property type="match status" value="1"/>
</dbReference>
<reference evidence="2 3" key="1">
    <citation type="journal article" date="2019" name="Sci. Rep.">
        <title>Orb-weaving spider Araneus ventricosus genome elucidates the spidroin gene catalogue.</title>
        <authorList>
            <person name="Kono N."/>
            <person name="Nakamura H."/>
            <person name="Ohtoshi R."/>
            <person name="Moran D.A.P."/>
            <person name="Shinohara A."/>
            <person name="Yoshida Y."/>
            <person name="Fujiwara M."/>
            <person name="Mori M."/>
            <person name="Tomita M."/>
            <person name="Arakawa K."/>
        </authorList>
    </citation>
    <scope>NUCLEOTIDE SEQUENCE [LARGE SCALE GENOMIC DNA]</scope>
</reference>
<dbReference type="SUPFAM" id="SSF158235">
    <property type="entry name" value="SOCS box-like"/>
    <property type="match status" value="1"/>
</dbReference>
<accession>A0A4Y2S749</accession>
<keyword evidence="3" id="KW-1185">Reference proteome</keyword>
<gene>
    <name evidence="2" type="ORF">AVEN_218816_1</name>
</gene>
<dbReference type="InterPro" id="IPR001496">
    <property type="entry name" value="SOCS_box"/>
</dbReference>
<dbReference type="InterPro" id="IPR036036">
    <property type="entry name" value="SOCS_box-like_dom_sf"/>
</dbReference>
<dbReference type="EMBL" id="BGPR01019845">
    <property type="protein sequence ID" value="GBN83105.1"/>
    <property type="molecule type" value="Genomic_DNA"/>
</dbReference>
<sequence length="158" mass="18725">MLTPCLPQIPSQHRIPALTKKVLRKAEKLIQRERIDHMLQIIWMYLVGRRNEATSEALRLLWNSFPDAYISFKELKTVFGNVFTDKKLKYIYKFYARAVGEFHEYVEPRSLQHLCRSIVRRVLRENKNWIPEGISQTGLAKPLQSFVNLEKACFQFEL</sequence>
<name>A0A4Y2S749_ARAVE</name>
<comment type="caution">
    <text evidence="2">The sequence shown here is derived from an EMBL/GenBank/DDBJ whole genome shotgun (WGS) entry which is preliminary data.</text>
</comment>
<feature type="domain" description="SOCS box" evidence="1">
    <location>
        <begin position="108"/>
        <end position="150"/>
    </location>
</feature>
<dbReference type="GO" id="GO:0035556">
    <property type="term" value="P:intracellular signal transduction"/>
    <property type="evidence" value="ECO:0007669"/>
    <property type="project" value="InterPro"/>
</dbReference>
<evidence type="ECO:0000259" key="1">
    <source>
        <dbReference type="SMART" id="SM00969"/>
    </source>
</evidence>
<dbReference type="OrthoDB" id="194358at2759"/>
<dbReference type="Proteomes" id="UP000499080">
    <property type="component" value="Unassembled WGS sequence"/>
</dbReference>
<organism evidence="2 3">
    <name type="scientific">Araneus ventricosus</name>
    <name type="common">Orbweaver spider</name>
    <name type="synonym">Epeira ventricosa</name>
    <dbReference type="NCBI Taxonomy" id="182803"/>
    <lineage>
        <taxon>Eukaryota</taxon>
        <taxon>Metazoa</taxon>
        <taxon>Ecdysozoa</taxon>
        <taxon>Arthropoda</taxon>
        <taxon>Chelicerata</taxon>
        <taxon>Arachnida</taxon>
        <taxon>Araneae</taxon>
        <taxon>Araneomorphae</taxon>
        <taxon>Entelegynae</taxon>
        <taxon>Araneoidea</taxon>
        <taxon>Araneidae</taxon>
        <taxon>Araneus</taxon>
    </lineage>
</organism>
<dbReference type="Pfam" id="PF07525">
    <property type="entry name" value="SOCS_box"/>
    <property type="match status" value="1"/>
</dbReference>
<evidence type="ECO:0000313" key="2">
    <source>
        <dbReference type="EMBL" id="GBN83105.1"/>
    </source>
</evidence>
<proteinExistence type="predicted"/>
<evidence type="ECO:0000313" key="3">
    <source>
        <dbReference type="Proteomes" id="UP000499080"/>
    </source>
</evidence>
<protein>
    <recommendedName>
        <fullName evidence="1">SOCS box domain-containing protein</fullName>
    </recommendedName>
</protein>
<dbReference type="AlphaFoldDB" id="A0A4Y2S749"/>